<evidence type="ECO:0000313" key="4">
    <source>
        <dbReference type="EMBL" id="TFK80501.1"/>
    </source>
</evidence>
<dbReference type="InterPro" id="IPR005123">
    <property type="entry name" value="Oxoglu/Fe-dep_dioxygenase_dom"/>
</dbReference>
<dbReference type="AlphaFoldDB" id="A0A5C3NTE7"/>
<name>A0A5C3NTE7_9APHY</name>
<gene>
    <name evidence="4" type="ORF">K466DRAFT_648634</name>
</gene>
<keyword evidence="1" id="KW-0408">Iron</keyword>
<proteinExistence type="inferred from homology"/>
<dbReference type="PANTHER" id="PTHR33099">
    <property type="entry name" value="FE2OG DIOXYGENASE DOMAIN-CONTAINING PROTEIN"/>
    <property type="match status" value="1"/>
</dbReference>
<evidence type="ECO:0000259" key="3">
    <source>
        <dbReference type="PROSITE" id="PS51471"/>
    </source>
</evidence>
<evidence type="ECO:0000313" key="5">
    <source>
        <dbReference type="Proteomes" id="UP000308197"/>
    </source>
</evidence>
<dbReference type="PANTHER" id="PTHR33099:SF7">
    <property type="entry name" value="MYND-TYPE DOMAIN-CONTAINING PROTEIN"/>
    <property type="match status" value="1"/>
</dbReference>
<dbReference type="STRING" id="1314778.A0A5C3NTE7"/>
<evidence type="ECO:0000256" key="2">
    <source>
        <dbReference type="SAM" id="MobiDB-lite"/>
    </source>
</evidence>
<accession>A0A5C3NTE7</accession>
<dbReference type="Gene3D" id="2.60.120.620">
    <property type="entry name" value="q2cbj1_9rhob like domain"/>
    <property type="match status" value="1"/>
</dbReference>
<organism evidence="4 5">
    <name type="scientific">Polyporus arcularius HHB13444</name>
    <dbReference type="NCBI Taxonomy" id="1314778"/>
    <lineage>
        <taxon>Eukaryota</taxon>
        <taxon>Fungi</taxon>
        <taxon>Dikarya</taxon>
        <taxon>Basidiomycota</taxon>
        <taxon>Agaricomycotina</taxon>
        <taxon>Agaricomycetes</taxon>
        <taxon>Polyporales</taxon>
        <taxon>Polyporaceae</taxon>
        <taxon>Polyporus</taxon>
    </lineage>
</organism>
<dbReference type="InterPro" id="IPR044862">
    <property type="entry name" value="Pro_4_hyd_alph_FE2OG_OXY"/>
</dbReference>
<comment type="similarity">
    <text evidence="1">Belongs to the iron/ascorbate-dependent oxidoreductase family.</text>
</comment>
<sequence length="447" mass="49544">MSTSAPAKQNPKKNPLKSQLRRLLHSIADGPPYCQGTRSLPDIDFSLFYGKEGNTGRLNLSSATEAQLQHLADACQPATFGRAQQNVHDEAYRKAGKLDRTDFLLGFDAERTGLVDIVHEELLIPRSKKKEAISAELYKLNVYGPGSFFKAHVDTPRSEAQFGSLVIVFPTAHEGGALAIREHRDKGKGDKDTKEWTFDTSTLLAECTEPSIAYVAFFSDVEHEVLPVTSGYRVTVTYNLCWTDDQEPLLPAVTTLRTLLDDPTFLPDGAVLMHGLHYEYPLKAHEYAEDGRKALTDLTARLKACDAVVYKVAQELGLPARLGVLYETSSQWDDRPEPVVLCDRVIPFGSKSGMTIRCYGGEIMYTSGVHWITHAPEYTREKESYMAYGNEAAMMTTYWQIYLRLSVGPHGDRGGEPRLKSLGKKKKRSPGVVSVGEGQAHGETVLS</sequence>
<reference evidence="4 5" key="1">
    <citation type="journal article" date="2019" name="Nat. Ecol. Evol.">
        <title>Megaphylogeny resolves global patterns of mushroom evolution.</title>
        <authorList>
            <person name="Varga T."/>
            <person name="Krizsan K."/>
            <person name="Foldi C."/>
            <person name="Dima B."/>
            <person name="Sanchez-Garcia M."/>
            <person name="Sanchez-Ramirez S."/>
            <person name="Szollosi G.J."/>
            <person name="Szarkandi J.G."/>
            <person name="Papp V."/>
            <person name="Albert L."/>
            <person name="Andreopoulos W."/>
            <person name="Angelini C."/>
            <person name="Antonin V."/>
            <person name="Barry K.W."/>
            <person name="Bougher N.L."/>
            <person name="Buchanan P."/>
            <person name="Buyck B."/>
            <person name="Bense V."/>
            <person name="Catcheside P."/>
            <person name="Chovatia M."/>
            <person name="Cooper J."/>
            <person name="Damon W."/>
            <person name="Desjardin D."/>
            <person name="Finy P."/>
            <person name="Geml J."/>
            <person name="Haridas S."/>
            <person name="Hughes K."/>
            <person name="Justo A."/>
            <person name="Karasinski D."/>
            <person name="Kautmanova I."/>
            <person name="Kiss B."/>
            <person name="Kocsube S."/>
            <person name="Kotiranta H."/>
            <person name="LaButti K.M."/>
            <person name="Lechner B.E."/>
            <person name="Liimatainen K."/>
            <person name="Lipzen A."/>
            <person name="Lukacs Z."/>
            <person name="Mihaltcheva S."/>
            <person name="Morgado L.N."/>
            <person name="Niskanen T."/>
            <person name="Noordeloos M.E."/>
            <person name="Ohm R.A."/>
            <person name="Ortiz-Santana B."/>
            <person name="Ovrebo C."/>
            <person name="Racz N."/>
            <person name="Riley R."/>
            <person name="Savchenko A."/>
            <person name="Shiryaev A."/>
            <person name="Soop K."/>
            <person name="Spirin V."/>
            <person name="Szebenyi C."/>
            <person name="Tomsovsky M."/>
            <person name="Tulloss R.E."/>
            <person name="Uehling J."/>
            <person name="Grigoriev I.V."/>
            <person name="Vagvolgyi C."/>
            <person name="Papp T."/>
            <person name="Martin F.M."/>
            <person name="Miettinen O."/>
            <person name="Hibbett D.S."/>
            <person name="Nagy L.G."/>
        </authorList>
    </citation>
    <scope>NUCLEOTIDE SEQUENCE [LARGE SCALE GENOMIC DNA]</scope>
    <source>
        <strain evidence="4 5">HHB13444</strain>
    </source>
</reference>
<keyword evidence="5" id="KW-1185">Reference proteome</keyword>
<dbReference type="Pfam" id="PF13640">
    <property type="entry name" value="2OG-FeII_Oxy_3"/>
    <property type="match status" value="1"/>
</dbReference>
<evidence type="ECO:0000256" key="1">
    <source>
        <dbReference type="RuleBase" id="RU003682"/>
    </source>
</evidence>
<feature type="domain" description="Fe2OG dioxygenase" evidence="3">
    <location>
        <begin position="134"/>
        <end position="242"/>
    </location>
</feature>
<keyword evidence="1" id="KW-0560">Oxidoreductase</keyword>
<dbReference type="PROSITE" id="PS51471">
    <property type="entry name" value="FE2OG_OXY"/>
    <property type="match status" value="1"/>
</dbReference>
<protein>
    <recommendedName>
        <fullName evidence="3">Fe2OG dioxygenase domain-containing protein</fullName>
    </recommendedName>
</protein>
<dbReference type="EMBL" id="ML211759">
    <property type="protein sequence ID" value="TFK80501.1"/>
    <property type="molecule type" value="Genomic_DNA"/>
</dbReference>
<dbReference type="Proteomes" id="UP000308197">
    <property type="component" value="Unassembled WGS sequence"/>
</dbReference>
<feature type="region of interest" description="Disordered" evidence="2">
    <location>
        <begin position="413"/>
        <end position="447"/>
    </location>
</feature>
<dbReference type="GO" id="GO:0016491">
    <property type="term" value="F:oxidoreductase activity"/>
    <property type="evidence" value="ECO:0007669"/>
    <property type="project" value="UniProtKB-KW"/>
</dbReference>
<keyword evidence="1" id="KW-0479">Metal-binding</keyword>
<dbReference type="InParanoid" id="A0A5C3NTE7"/>
<dbReference type="GO" id="GO:0046872">
    <property type="term" value="F:metal ion binding"/>
    <property type="evidence" value="ECO:0007669"/>
    <property type="project" value="UniProtKB-KW"/>
</dbReference>